<dbReference type="InParanoid" id="A0A2P6MWH6"/>
<dbReference type="EMBL" id="MDYQ01000353">
    <property type="protein sequence ID" value="PRP76069.1"/>
    <property type="molecule type" value="Genomic_DNA"/>
</dbReference>
<accession>A0A2P6MWH6</accession>
<evidence type="ECO:0000256" key="1">
    <source>
        <dbReference type="SAM" id="Phobius"/>
    </source>
</evidence>
<name>A0A2P6MWH6_9EUKA</name>
<feature type="transmembrane region" description="Helical" evidence="1">
    <location>
        <begin position="69"/>
        <end position="90"/>
    </location>
</feature>
<reference evidence="2 3" key="1">
    <citation type="journal article" date="2018" name="Genome Biol. Evol.">
        <title>Multiple Roots of Fruiting Body Formation in Amoebozoa.</title>
        <authorList>
            <person name="Hillmann F."/>
            <person name="Forbes G."/>
            <person name="Novohradska S."/>
            <person name="Ferling I."/>
            <person name="Riege K."/>
            <person name="Groth M."/>
            <person name="Westermann M."/>
            <person name="Marz M."/>
            <person name="Spaller T."/>
            <person name="Winckler T."/>
            <person name="Schaap P."/>
            <person name="Glockner G."/>
        </authorList>
    </citation>
    <scope>NUCLEOTIDE SEQUENCE [LARGE SCALE GENOMIC DNA]</scope>
    <source>
        <strain evidence="2 3">Jena</strain>
    </source>
</reference>
<dbReference type="Proteomes" id="UP000241769">
    <property type="component" value="Unassembled WGS sequence"/>
</dbReference>
<keyword evidence="1" id="KW-1133">Transmembrane helix</keyword>
<keyword evidence="1" id="KW-0812">Transmembrane</keyword>
<comment type="caution">
    <text evidence="2">The sequence shown here is derived from an EMBL/GenBank/DDBJ whole genome shotgun (WGS) entry which is preliminary data.</text>
</comment>
<sequence>MDRRWNIPNLPYLQTVKIETVRVLQDFLDRFCRFIGSRPTDQANDLYEEKRLIILSANRRRDLCARETSVVEGWIGGVTFFILTFLRGVLSS</sequence>
<evidence type="ECO:0000313" key="2">
    <source>
        <dbReference type="EMBL" id="PRP76069.1"/>
    </source>
</evidence>
<protein>
    <submittedName>
        <fullName evidence="2">Uncharacterized protein</fullName>
    </submittedName>
</protein>
<keyword evidence="3" id="KW-1185">Reference proteome</keyword>
<organism evidence="2 3">
    <name type="scientific">Planoprotostelium fungivorum</name>
    <dbReference type="NCBI Taxonomy" id="1890364"/>
    <lineage>
        <taxon>Eukaryota</taxon>
        <taxon>Amoebozoa</taxon>
        <taxon>Evosea</taxon>
        <taxon>Variosea</taxon>
        <taxon>Cavosteliida</taxon>
        <taxon>Cavosteliaceae</taxon>
        <taxon>Planoprotostelium</taxon>
    </lineage>
</organism>
<proteinExistence type="predicted"/>
<evidence type="ECO:0000313" key="3">
    <source>
        <dbReference type="Proteomes" id="UP000241769"/>
    </source>
</evidence>
<dbReference type="AlphaFoldDB" id="A0A2P6MWH6"/>
<keyword evidence="1" id="KW-0472">Membrane</keyword>
<gene>
    <name evidence="2" type="ORF">PROFUN_01785</name>
</gene>